<protein>
    <submittedName>
        <fullName evidence="4">Methyltransferase small domain-containing protein</fullName>
    </submittedName>
</protein>
<dbReference type="EMBL" id="LT629732">
    <property type="protein sequence ID" value="SDS46165.1"/>
    <property type="molecule type" value="Genomic_DNA"/>
</dbReference>
<gene>
    <name evidence="4" type="ORF">SAMN04489717_2767</name>
</gene>
<proteinExistence type="predicted"/>
<dbReference type="AlphaFoldDB" id="A0A1H1SDV2"/>
<keyword evidence="5" id="KW-1185">Reference proteome</keyword>
<reference evidence="4 5" key="1">
    <citation type="submission" date="2016-10" db="EMBL/GenBank/DDBJ databases">
        <authorList>
            <person name="de Groot N.N."/>
        </authorList>
    </citation>
    <scope>NUCLEOTIDE SEQUENCE [LARGE SCALE GENOMIC DNA]</scope>
    <source>
        <strain evidence="4 5">DSM 22024</strain>
    </source>
</reference>
<dbReference type="InterPro" id="IPR029063">
    <property type="entry name" value="SAM-dependent_MTases_sf"/>
</dbReference>
<dbReference type="GO" id="GO:0008757">
    <property type="term" value="F:S-adenosylmethionine-dependent methyltransferase activity"/>
    <property type="evidence" value="ECO:0007669"/>
    <property type="project" value="InterPro"/>
</dbReference>
<dbReference type="GO" id="GO:0032259">
    <property type="term" value="P:methylation"/>
    <property type="evidence" value="ECO:0007669"/>
    <property type="project" value="UniProtKB-KW"/>
</dbReference>
<evidence type="ECO:0000256" key="2">
    <source>
        <dbReference type="ARBA" id="ARBA00022679"/>
    </source>
</evidence>
<accession>A0A1H1SDV2</accession>
<name>A0A1H1SDV2_9ACTN</name>
<keyword evidence="1 4" id="KW-0489">Methyltransferase</keyword>
<dbReference type="SUPFAM" id="SSF53335">
    <property type="entry name" value="S-adenosyl-L-methionine-dependent methyltransferases"/>
    <property type="match status" value="1"/>
</dbReference>
<dbReference type="Pfam" id="PF05175">
    <property type="entry name" value="MTS"/>
    <property type="match status" value="1"/>
</dbReference>
<dbReference type="CDD" id="cd02440">
    <property type="entry name" value="AdoMet_MTases"/>
    <property type="match status" value="1"/>
</dbReference>
<evidence type="ECO:0000313" key="5">
    <source>
        <dbReference type="Proteomes" id="UP000198983"/>
    </source>
</evidence>
<dbReference type="InterPro" id="IPR007848">
    <property type="entry name" value="Small_mtfrase_dom"/>
</dbReference>
<dbReference type="PANTHER" id="PTHR47816">
    <property type="entry name" value="RIBOSOMAL RNA SMALL SUBUNIT METHYLTRANSFERASE C"/>
    <property type="match status" value="1"/>
</dbReference>
<sequence length="200" mass="21607">MSDHYFAATPESKATPRTVTFSAYGQAYTLGSSTGVFSGDRLDLGTSVLMREVPLPARPGTFLDLGCGWGPIAAVLATQVPGSTVWAVDVNTRALDLTRDNAARLGVAERVRVAAPDDVPGDVRFDQIWSNPPIRIGKPALHALLERWLPRLAPDGVAWLVVGRNLGADSLQRWLAEQGWRCERHASAKGFRVLAVRPPA</sequence>
<organism evidence="4 5">
    <name type="scientific">Actinopolymorpha singaporensis</name>
    <dbReference type="NCBI Taxonomy" id="117157"/>
    <lineage>
        <taxon>Bacteria</taxon>
        <taxon>Bacillati</taxon>
        <taxon>Actinomycetota</taxon>
        <taxon>Actinomycetes</taxon>
        <taxon>Propionibacteriales</taxon>
        <taxon>Actinopolymorphaceae</taxon>
        <taxon>Actinopolymorpha</taxon>
    </lineage>
</organism>
<dbReference type="RefSeq" id="WP_092653856.1">
    <property type="nucleotide sequence ID" value="NZ_LT629732.1"/>
</dbReference>
<evidence type="ECO:0000256" key="1">
    <source>
        <dbReference type="ARBA" id="ARBA00022603"/>
    </source>
</evidence>
<dbReference type="PANTHER" id="PTHR47816:SF4">
    <property type="entry name" value="RIBOSOMAL RNA SMALL SUBUNIT METHYLTRANSFERASE C"/>
    <property type="match status" value="1"/>
</dbReference>
<evidence type="ECO:0000313" key="4">
    <source>
        <dbReference type="EMBL" id="SDS46165.1"/>
    </source>
</evidence>
<feature type="domain" description="Methyltransferase small" evidence="3">
    <location>
        <begin position="28"/>
        <end position="194"/>
    </location>
</feature>
<evidence type="ECO:0000259" key="3">
    <source>
        <dbReference type="Pfam" id="PF05175"/>
    </source>
</evidence>
<dbReference type="Proteomes" id="UP000198983">
    <property type="component" value="Chromosome I"/>
</dbReference>
<dbReference type="InterPro" id="IPR046977">
    <property type="entry name" value="RsmC/RlmG"/>
</dbReference>
<dbReference type="STRING" id="117157.SAMN04489717_2767"/>
<dbReference type="Gene3D" id="3.40.50.150">
    <property type="entry name" value="Vaccinia Virus protein VP39"/>
    <property type="match status" value="1"/>
</dbReference>
<keyword evidence="2 4" id="KW-0808">Transferase</keyword>
<dbReference type="OrthoDB" id="9764961at2"/>